<dbReference type="EMBL" id="JAGIOF010000001">
    <property type="protein sequence ID" value="MBP2387548.1"/>
    <property type="molecule type" value="Genomic_DNA"/>
</dbReference>
<keyword evidence="5 11" id="KW-0547">Nucleotide-binding</keyword>
<feature type="region of interest" description="Disordered" evidence="12">
    <location>
        <begin position="73"/>
        <end position="103"/>
    </location>
</feature>
<evidence type="ECO:0000256" key="6">
    <source>
        <dbReference type="ARBA" id="ARBA00022840"/>
    </source>
</evidence>
<evidence type="ECO:0000256" key="5">
    <source>
        <dbReference type="ARBA" id="ARBA00022741"/>
    </source>
</evidence>
<accession>A0ABS4XH19</accession>
<evidence type="ECO:0000256" key="2">
    <source>
        <dbReference type="ARBA" id="ARBA00022475"/>
    </source>
</evidence>
<evidence type="ECO:0000256" key="3">
    <source>
        <dbReference type="ARBA" id="ARBA00022538"/>
    </source>
</evidence>
<evidence type="ECO:0000256" key="11">
    <source>
        <dbReference type="HAMAP-Rule" id="MF_00276"/>
    </source>
</evidence>
<dbReference type="PIRSF" id="PIRSF001296">
    <property type="entry name" value="K_ATPase_KdpC"/>
    <property type="match status" value="1"/>
</dbReference>
<comment type="subcellular location">
    <subcellularLocation>
        <location evidence="11">Cell membrane</location>
        <topology evidence="11">Single-pass membrane protein</topology>
    </subcellularLocation>
</comment>
<reference evidence="13 14" key="1">
    <citation type="submission" date="2021-03" db="EMBL/GenBank/DDBJ databases">
        <title>Sequencing the genomes of 1000 actinobacteria strains.</title>
        <authorList>
            <person name="Klenk H.-P."/>
        </authorList>
    </citation>
    <scope>NUCLEOTIDE SEQUENCE [LARGE SCALE GENOMIC DNA]</scope>
    <source>
        <strain evidence="13 14">DSM 15797</strain>
    </source>
</reference>
<evidence type="ECO:0000313" key="13">
    <source>
        <dbReference type="EMBL" id="MBP2387548.1"/>
    </source>
</evidence>
<keyword evidence="2 11" id="KW-1003">Cell membrane</keyword>
<evidence type="ECO:0000256" key="12">
    <source>
        <dbReference type="SAM" id="MobiDB-lite"/>
    </source>
</evidence>
<evidence type="ECO:0000256" key="4">
    <source>
        <dbReference type="ARBA" id="ARBA00022692"/>
    </source>
</evidence>
<evidence type="ECO:0000313" key="14">
    <source>
        <dbReference type="Proteomes" id="UP001296993"/>
    </source>
</evidence>
<evidence type="ECO:0000256" key="1">
    <source>
        <dbReference type="ARBA" id="ARBA00022448"/>
    </source>
</evidence>
<keyword evidence="9 11" id="KW-0406">Ion transport</keyword>
<dbReference type="HAMAP" id="MF_00276">
    <property type="entry name" value="KdpC"/>
    <property type="match status" value="1"/>
</dbReference>
<proteinExistence type="inferred from homology"/>
<name>A0ABS4XH19_9MICC</name>
<keyword evidence="3 11" id="KW-0633">Potassium transport</keyword>
<dbReference type="Proteomes" id="UP001296993">
    <property type="component" value="Unassembled WGS sequence"/>
</dbReference>
<dbReference type="InterPro" id="IPR003820">
    <property type="entry name" value="KdpC"/>
</dbReference>
<dbReference type="PANTHER" id="PTHR30042:SF2">
    <property type="entry name" value="POTASSIUM-TRANSPORTING ATPASE KDPC SUBUNIT"/>
    <property type="match status" value="1"/>
</dbReference>
<evidence type="ECO:0000256" key="7">
    <source>
        <dbReference type="ARBA" id="ARBA00022958"/>
    </source>
</evidence>
<sequence>MATIRSWPRTLWVSVRTMLILTLALGVLFPAAILGVGQLAFPGQANGSLLEVPGHAASVGSALLGQTFNDASGNPDPAYFQPRPSAAGDGYDGAASSGSNMGPENPKFLEAIDERKAAYLTENSGTTVVPADALTASASGLDPDISVANALEQAARVAKARSLDPAKVVELVHEQTIGRDLGFLGEPRVNVLKLNIALVGLDN</sequence>
<keyword evidence="8 11" id="KW-1133">Transmembrane helix</keyword>
<comment type="subunit">
    <text evidence="11">The system is composed of three essential subunits: KdpA, KdpB and KdpC.</text>
</comment>
<dbReference type="Pfam" id="PF02669">
    <property type="entry name" value="KdpC"/>
    <property type="match status" value="1"/>
</dbReference>
<dbReference type="NCBIfam" id="NF001454">
    <property type="entry name" value="PRK00315.1"/>
    <property type="match status" value="1"/>
</dbReference>
<comment type="caution">
    <text evidence="13">The sequence shown here is derived from an EMBL/GenBank/DDBJ whole genome shotgun (WGS) entry which is preliminary data.</text>
</comment>
<protein>
    <recommendedName>
        <fullName evidence="11">Potassium-transporting ATPase KdpC subunit</fullName>
    </recommendedName>
    <alternativeName>
        <fullName evidence="11">ATP phosphohydrolase [potassium-transporting] C chain</fullName>
    </alternativeName>
    <alternativeName>
        <fullName evidence="11">Potassium-binding and translocating subunit C</fullName>
    </alternativeName>
    <alternativeName>
        <fullName evidence="11">Potassium-translocating ATPase C chain</fullName>
    </alternativeName>
</protein>
<comment type="function">
    <text evidence="11">Part of the high-affinity ATP-driven potassium transport (or Kdp) system, which catalyzes the hydrolysis of ATP coupled with the electrogenic transport of potassium into the cytoplasm. This subunit acts as a catalytic chaperone that increases the ATP-binding affinity of the ATP-hydrolyzing subunit KdpB by the formation of a transient KdpB/KdpC/ATP ternary complex.</text>
</comment>
<keyword evidence="10 11" id="KW-0472">Membrane</keyword>
<dbReference type="PANTHER" id="PTHR30042">
    <property type="entry name" value="POTASSIUM-TRANSPORTING ATPASE C CHAIN"/>
    <property type="match status" value="1"/>
</dbReference>
<keyword evidence="1 11" id="KW-0813">Transport</keyword>
<dbReference type="RefSeq" id="WP_209999875.1">
    <property type="nucleotide sequence ID" value="NZ_BAAAJY010000011.1"/>
</dbReference>
<keyword evidence="14" id="KW-1185">Reference proteome</keyword>
<dbReference type="NCBIfam" id="TIGR00681">
    <property type="entry name" value="kdpC"/>
    <property type="match status" value="1"/>
</dbReference>
<keyword evidence="4 11" id="KW-0812">Transmembrane</keyword>
<evidence type="ECO:0000256" key="10">
    <source>
        <dbReference type="ARBA" id="ARBA00023136"/>
    </source>
</evidence>
<evidence type="ECO:0000256" key="9">
    <source>
        <dbReference type="ARBA" id="ARBA00023065"/>
    </source>
</evidence>
<feature type="compositionally biased region" description="Low complexity" evidence="12">
    <location>
        <begin position="85"/>
        <end position="99"/>
    </location>
</feature>
<evidence type="ECO:0000256" key="8">
    <source>
        <dbReference type="ARBA" id="ARBA00022989"/>
    </source>
</evidence>
<keyword evidence="6 11" id="KW-0067">ATP-binding</keyword>
<gene>
    <name evidence="11" type="primary">kdpC</name>
    <name evidence="13" type="ORF">JOF47_003059</name>
</gene>
<comment type="similarity">
    <text evidence="11">Belongs to the KdpC family.</text>
</comment>
<keyword evidence="7 11" id="KW-0630">Potassium</keyword>
<organism evidence="13 14">
    <name type="scientific">Paeniglutamicibacter kerguelensis</name>
    <dbReference type="NCBI Taxonomy" id="254788"/>
    <lineage>
        <taxon>Bacteria</taxon>
        <taxon>Bacillati</taxon>
        <taxon>Actinomycetota</taxon>
        <taxon>Actinomycetes</taxon>
        <taxon>Micrococcales</taxon>
        <taxon>Micrococcaceae</taxon>
        <taxon>Paeniglutamicibacter</taxon>
    </lineage>
</organism>